<proteinExistence type="predicted"/>
<gene>
    <name evidence="1" type="ORF">KN71_001995</name>
</gene>
<dbReference type="EMBL" id="CP033021">
    <property type="protein sequence ID" value="AYN65456.1"/>
    <property type="molecule type" value="Genomic_DNA"/>
</dbReference>
<dbReference type="NCBIfam" id="NF045935">
    <property type="entry name" value="MSC_0621_epsi"/>
    <property type="match status" value="1"/>
</dbReference>
<reference evidence="1 2" key="1">
    <citation type="submission" date="2014-08" db="EMBL/GenBank/DDBJ databases">
        <authorList>
            <person name="Kuleshov K."/>
            <person name="Dedkov V."/>
            <person name="Markelov M."/>
            <person name="Pimkina E."/>
        </authorList>
    </citation>
    <scope>NUCLEOTIDE SEQUENCE [LARGE SCALE GENOMIC DNA]</scope>
    <source>
        <strain evidence="2">TOA</strain>
    </source>
</reference>
<sequence length="160" mass="18889">MKVIFMNNVYKIELLFLENKKLNIEKGLVYINVNEENTWEQIANTSIASYENLLLKIIDISKQNETFFVFLKNSNIVVNNNIATISTLTQPHFYIKSLNKVNLVKTISELSNEIKFWKAKQQLGLKLDEFLKLEVLEEKYYLLSLRQELNLIEKDRINNE</sequence>
<dbReference type="AlphaFoldDB" id="A0A454C9Y2"/>
<evidence type="ECO:0000313" key="1">
    <source>
        <dbReference type="EMBL" id="AYN65456.1"/>
    </source>
</evidence>
<organism evidence="1 2">
    <name type="scientific">Metamycoplasma hominis</name>
    <name type="common">Mycoplasma hominis</name>
    <dbReference type="NCBI Taxonomy" id="2098"/>
    <lineage>
        <taxon>Bacteria</taxon>
        <taxon>Bacillati</taxon>
        <taxon>Mycoplasmatota</taxon>
        <taxon>Mycoplasmoidales</taxon>
        <taxon>Metamycoplasmataceae</taxon>
        <taxon>Metamycoplasma</taxon>
    </lineage>
</organism>
<dbReference type="OrthoDB" id="398469at2"/>
<name>A0A454C9Y2_METHO</name>
<evidence type="ECO:0000313" key="2">
    <source>
        <dbReference type="Proteomes" id="UP000029712"/>
    </source>
</evidence>
<dbReference type="Proteomes" id="UP000029712">
    <property type="component" value="Chromosome"/>
</dbReference>
<accession>A0A454C9Y2</accession>
<protein>
    <submittedName>
        <fullName evidence="1">Uncharacterized protein</fullName>
    </submittedName>
</protein>
<reference evidence="1 2" key="2">
    <citation type="submission" date="2018-10" db="EMBL/GenBank/DDBJ databases">
        <title>Detection and isolation of Mycoplasma hominis as a predominant microorganism from pelvic cavity of patient with salpingitis and tubo-ovarian abscess.</title>
        <authorList>
            <person name="Guschin A.E."/>
            <person name="Khayrullina G.A."/>
            <person name="Rakovskaya I.V."/>
            <person name="Shelenkov A.A."/>
            <person name="Shagin D.A."/>
        </authorList>
    </citation>
    <scope>NUCLEOTIDE SEQUENCE [LARGE SCALE GENOMIC DNA]</scope>
    <source>
        <strain evidence="2">TOA</strain>
    </source>
</reference>